<organism evidence="6">
    <name type="scientific">Rosellinia necatrix</name>
    <name type="common">White root-rot fungus</name>
    <dbReference type="NCBI Taxonomy" id="77044"/>
    <lineage>
        <taxon>Eukaryota</taxon>
        <taxon>Fungi</taxon>
        <taxon>Dikarya</taxon>
        <taxon>Ascomycota</taxon>
        <taxon>Pezizomycotina</taxon>
        <taxon>Sordariomycetes</taxon>
        <taxon>Xylariomycetidae</taxon>
        <taxon>Xylariales</taxon>
        <taxon>Xylariaceae</taxon>
        <taxon>Rosellinia</taxon>
    </lineage>
</organism>
<evidence type="ECO:0000256" key="1">
    <source>
        <dbReference type="ARBA" id="ARBA00022723"/>
    </source>
</evidence>
<evidence type="ECO:0000256" key="4">
    <source>
        <dbReference type="PROSITE-ProRule" id="PRU00134"/>
    </source>
</evidence>
<keyword evidence="1" id="KW-0479">Metal-binding</keyword>
<evidence type="ECO:0000313" key="7">
    <source>
        <dbReference type="Proteomes" id="UP000054516"/>
    </source>
</evidence>
<protein>
    <submittedName>
        <fullName evidence="6">Putative set domain-containing protein 5 protein</fullName>
    </submittedName>
</protein>
<evidence type="ECO:0000259" key="5">
    <source>
        <dbReference type="PROSITE" id="PS50865"/>
    </source>
</evidence>
<dbReference type="PROSITE" id="PS50865">
    <property type="entry name" value="ZF_MYND_2"/>
    <property type="match status" value="1"/>
</dbReference>
<dbReference type="GO" id="GO:0008270">
    <property type="term" value="F:zinc ion binding"/>
    <property type="evidence" value="ECO:0007669"/>
    <property type="project" value="UniProtKB-KW"/>
</dbReference>
<dbReference type="Gene3D" id="6.10.140.2220">
    <property type="match status" value="1"/>
</dbReference>
<dbReference type="OMA" id="YHAWISK"/>
<dbReference type="Proteomes" id="UP000054516">
    <property type="component" value="Unassembled WGS sequence"/>
</dbReference>
<keyword evidence="2 4" id="KW-0863">Zinc-finger</keyword>
<reference evidence="6" key="1">
    <citation type="submission" date="2016-03" db="EMBL/GenBank/DDBJ databases">
        <title>Draft genome sequence of Rosellinia necatrix.</title>
        <authorList>
            <person name="Kanematsu S."/>
        </authorList>
    </citation>
    <scope>NUCLEOTIDE SEQUENCE [LARGE SCALE GENOMIC DNA]</scope>
    <source>
        <strain evidence="6">W97</strain>
    </source>
</reference>
<gene>
    <name evidence="6" type="ORF">SAMD00023353_9600300</name>
</gene>
<evidence type="ECO:0000256" key="2">
    <source>
        <dbReference type="ARBA" id="ARBA00022771"/>
    </source>
</evidence>
<dbReference type="SUPFAM" id="SSF144232">
    <property type="entry name" value="HIT/MYND zinc finger-like"/>
    <property type="match status" value="1"/>
</dbReference>
<evidence type="ECO:0000256" key="3">
    <source>
        <dbReference type="ARBA" id="ARBA00022833"/>
    </source>
</evidence>
<feature type="domain" description="MYND-type" evidence="5">
    <location>
        <begin position="138"/>
        <end position="184"/>
    </location>
</feature>
<sequence>MDSVEKLFRDLPSPAADEAAIDASGNWDTTHFNQAVASFIPSNSRDPDREIVATWIKHAHDAVTVRGEIGRLALDKAQIPDDGSAKSRQLRYHAWISKGRKDDDYPFNSMGGSVVESVGLPEGGHAFLPAELVDPKICANCAEPNADKACRGCLFKQDSRVVFRTVYCDKDCQAQHWEDHKLTCRGTKKLCRAALLIYDLFVIFQKMAGFEKQITGITEKQGITYIAHDQPNEWAFQGKPFLCHFQPDIAPSEEHALAVLFDSECQQLMATCHDLLRLLLIPLCRQVEEVQIIPRNAHRPTCDMRDNTARSTMYNQHTVLRVTLKSGEKIAIDVAGAQFGWRETIAPWQAWECHRVEGQICVEPFGTSQQMMQIQYSILAAQYVQLGESQRSSLAQKMQAAVRDAMAARQAPSAGKLYALDDAAFAACKTAMLSGAEKALGDGLREIHASKIGRCYVDARNEWRATATRRQAEALEGVWLTEEDVKKAKEEGEDLAKIYKMRCADPGKRREFAAAGLDMP</sequence>
<accession>A0A1W2TVL4</accession>
<keyword evidence="3" id="KW-0862">Zinc</keyword>
<dbReference type="OrthoDB" id="432970at2759"/>
<dbReference type="InterPro" id="IPR002893">
    <property type="entry name" value="Znf_MYND"/>
</dbReference>
<proteinExistence type="predicted"/>
<dbReference type="Pfam" id="PF01753">
    <property type="entry name" value="zf-MYND"/>
    <property type="match status" value="1"/>
</dbReference>
<evidence type="ECO:0000313" key="6">
    <source>
        <dbReference type="EMBL" id="GAP92684.1"/>
    </source>
</evidence>
<dbReference type="EMBL" id="DF977541">
    <property type="protein sequence ID" value="GAP92684.1"/>
    <property type="molecule type" value="Genomic_DNA"/>
</dbReference>
<name>A0A1W2TVL4_ROSNE</name>
<dbReference type="AlphaFoldDB" id="A0A1W2TVL4"/>
<keyword evidence="7" id="KW-1185">Reference proteome</keyword>